<keyword evidence="4 7" id="KW-1133">Transmembrane helix</keyword>
<dbReference type="GO" id="GO:0016020">
    <property type="term" value="C:membrane"/>
    <property type="evidence" value="ECO:0007669"/>
    <property type="project" value="InterPro"/>
</dbReference>
<reference evidence="9" key="1">
    <citation type="submission" date="2016-10" db="EMBL/GenBank/DDBJ databases">
        <authorList>
            <person name="Varghese N."/>
            <person name="Submissions S."/>
        </authorList>
    </citation>
    <scope>NUCLEOTIDE SEQUENCE [LARGE SCALE GENOMIC DNA]</scope>
    <source>
        <strain evidence="9">CGMCC 1.3566</strain>
    </source>
</reference>
<keyword evidence="8" id="KW-0969">Cilium</keyword>
<gene>
    <name evidence="8" type="ORF">SAMN05421676_104340</name>
</gene>
<evidence type="ECO:0000256" key="2">
    <source>
        <dbReference type="ARBA" id="ARBA00022475"/>
    </source>
</evidence>
<dbReference type="Pfam" id="PF04347">
    <property type="entry name" value="FliO"/>
    <property type="match status" value="1"/>
</dbReference>
<evidence type="ECO:0000313" key="9">
    <source>
        <dbReference type="Proteomes" id="UP000199095"/>
    </source>
</evidence>
<evidence type="ECO:0000313" key="8">
    <source>
        <dbReference type="EMBL" id="SET41351.1"/>
    </source>
</evidence>
<keyword evidence="8" id="KW-0966">Cell projection</keyword>
<evidence type="ECO:0000256" key="4">
    <source>
        <dbReference type="ARBA" id="ARBA00022989"/>
    </source>
</evidence>
<dbReference type="STRING" id="237682.SAMN05421676_104340"/>
<evidence type="ECO:0000256" key="1">
    <source>
        <dbReference type="ARBA" id="ARBA00004236"/>
    </source>
</evidence>
<accession>A0A1I0E854</accession>
<feature type="compositionally biased region" description="Basic and acidic residues" evidence="6">
    <location>
        <begin position="205"/>
        <end position="222"/>
    </location>
</feature>
<comment type="subcellular location">
    <subcellularLocation>
        <location evidence="1">Cell membrane</location>
    </subcellularLocation>
</comment>
<feature type="transmembrane region" description="Helical" evidence="7">
    <location>
        <begin position="74"/>
        <end position="92"/>
    </location>
</feature>
<keyword evidence="8" id="KW-0282">Flagellum</keyword>
<keyword evidence="3 7" id="KW-0812">Transmembrane</keyword>
<protein>
    <submittedName>
        <fullName evidence="8">Flagellar protein FliO/FliZ</fullName>
    </submittedName>
</protein>
<evidence type="ECO:0000256" key="5">
    <source>
        <dbReference type="ARBA" id="ARBA00023136"/>
    </source>
</evidence>
<proteinExistence type="predicted"/>
<feature type="region of interest" description="Disordered" evidence="6">
    <location>
        <begin position="202"/>
        <end position="222"/>
    </location>
</feature>
<dbReference type="Proteomes" id="UP000199095">
    <property type="component" value="Unassembled WGS sequence"/>
</dbReference>
<name>A0A1I0E854_9BACI</name>
<evidence type="ECO:0000256" key="3">
    <source>
        <dbReference type="ARBA" id="ARBA00022692"/>
    </source>
</evidence>
<dbReference type="InterPro" id="IPR022781">
    <property type="entry name" value="Flagellar_biosynth_FliO"/>
</dbReference>
<keyword evidence="2" id="KW-1003">Cell membrane</keyword>
<dbReference type="RefSeq" id="WP_093133970.1">
    <property type="nucleotide sequence ID" value="NZ_FOHJ01000004.1"/>
</dbReference>
<keyword evidence="5 7" id="KW-0472">Membrane</keyword>
<dbReference type="GO" id="GO:0044781">
    <property type="term" value="P:bacterial-type flagellum organization"/>
    <property type="evidence" value="ECO:0007669"/>
    <property type="project" value="InterPro"/>
</dbReference>
<dbReference type="AlphaFoldDB" id="A0A1I0E854"/>
<sequence length="222" mass="25836">MNKLVRLIVTSLLSVFVLMVQPNYFIYAQTDMNVDEFFEQKQNDKQIKQEENQKTTNDEESTLQKDNGSLMGNIIKMVFMLAVVLALIYFLLRFLQKRNKMFQQVRAMENLGGISLGSNKSMQMVRIGDRIFVVGVGEDISLLTEIDDEATKEDILQEDDDKNTNQPFKSIIHSLDQIKDQRKKGNPAKSFKEQFSNEMKKLKRERNQLIDHKGYRKEDQDG</sequence>
<evidence type="ECO:0000256" key="7">
    <source>
        <dbReference type="SAM" id="Phobius"/>
    </source>
</evidence>
<organism evidence="8 9">
    <name type="scientific">Salinibacillus kushneri</name>
    <dbReference type="NCBI Taxonomy" id="237682"/>
    <lineage>
        <taxon>Bacteria</taxon>
        <taxon>Bacillati</taxon>
        <taxon>Bacillota</taxon>
        <taxon>Bacilli</taxon>
        <taxon>Bacillales</taxon>
        <taxon>Bacillaceae</taxon>
        <taxon>Salinibacillus</taxon>
    </lineage>
</organism>
<dbReference type="EMBL" id="FOHJ01000004">
    <property type="protein sequence ID" value="SET41351.1"/>
    <property type="molecule type" value="Genomic_DNA"/>
</dbReference>
<keyword evidence="9" id="KW-1185">Reference proteome</keyword>
<dbReference type="OrthoDB" id="2376965at2"/>
<evidence type="ECO:0000256" key="6">
    <source>
        <dbReference type="SAM" id="MobiDB-lite"/>
    </source>
</evidence>